<dbReference type="Proteomes" id="UP000799771">
    <property type="component" value="Unassembled WGS sequence"/>
</dbReference>
<keyword evidence="3" id="KW-1185">Reference proteome</keyword>
<dbReference type="EMBL" id="ML977517">
    <property type="protein sequence ID" value="KAF2125063.1"/>
    <property type="molecule type" value="Genomic_DNA"/>
</dbReference>
<reference evidence="2" key="1">
    <citation type="journal article" date="2020" name="Stud. Mycol.">
        <title>101 Dothideomycetes genomes: a test case for predicting lifestyles and emergence of pathogens.</title>
        <authorList>
            <person name="Haridas S."/>
            <person name="Albert R."/>
            <person name="Binder M."/>
            <person name="Bloem J."/>
            <person name="Labutti K."/>
            <person name="Salamov A."/>
            <person name="Andreopoulos B."/>
            <person name="Baker S."/>
            <person name="Barry K."/>
            <person name="Bills G."/>
            <person name="Bluhm B."/>
            <person name="Cannon C."/>
            <person name="Castanera R."/>
            <person name="Culley D."/>
            <person name="Daum C."/>
            <person name="Ezra D."/>
            <person name="Gonzalez J."/>
            <person name="Henrissat B."/>
            <person name="Kuo A."/>
            <person name="Liang C."/>
            <person name="Lipzen A."/>
            <person name="Lutzoni F."/>
            <person name="Magnuson J."/>
            <person name="Mondo S."/>
            <person name="Nolan M."/>
            <person name="Ohm R."/>
            <person name="Pangilinan J."/>
            <person name="Park H.-J."/>
            <person name="Ramirez L."/>
            <person name="Alfaro M."/>
            <person name="Sun H."/>
            <person name="Tritt A."/>
            <person name="Yoshinaga Y."/>
            <person name="Zwiers L.-H."/>
            <person name="Turgeon B."/>
            <person name="Goodwin S."/>
            <person name="Spatafora J."/>
            <person name="Crous P."/>
            <person name="Grigoriev I."/>
        </authorList>
    </citation>
    <scope>NUCLEOTIDE SEQUENCE</scope>
    <source>
        <strain evidence="2">CBS 119687</strain>
    </source>
</reference>
<dbReference type="PANTHER" id="PTHR42085">
    <property type="entry name" value="F-BOX DOMAIN-CONTAINING PROTEIN"/>
    <property type="match status" value="1"/>
</dbReference>
<evidence type="ECO:0000313" key="3">
    <source>
        <dbReference type="Proteomes" id="UP000799771"/>
    </source>
</evidence>
<dbReference type="RefSeq" id="XP_033519456.1">
    <property type="nucleotide sequence ID" value="XM_033671837.1"/>
</dbReference>
<sequence>MNTHHTTITPASFNLQPQILNVVLIMAPRKRIKVVESKTLAVKRSANNQKTRSSPKRQKFEPQPVVASNQQTDKPFERTGIFKFLELSGELRNHIYEYAAEWTYRCFPVICQAQKPTRRRSRTSTEEPEKPESKPIPYAGLTQVCSQIRSEFRPLWLSGHKIPVHALERYFKIFLPPPPARDRERFDSYYNPAGKLRIWVRKNELLDYDALKFVKVQRRLPNYTFVFQSVSHTSHLLMEGLMRILDNRNPTWVKWIRSHVVSQIRLSPDYRSPNVHSVHIVVKERYATSWMKVAMQMDADIPSGYLASIGLDGLKGWRVSFGVDYT</sequence>
<feature type="compositionally biased region" description="Basic and acidic residues" evidence="1">
    <location>
        <begin position="123"/>
        <end position="133"/>
    </location>
</feature>
<evidence type="ECO:0000313" key="2">
    <source>
        <dbReference type="EMBL" id="KAF2125063.1"/>
    </source>
</evidence>
<dbReference type="PANTHER" id="PTHR42085:SF1">
    <property type="entry name" value="F-BOX DOMAIN-CONTAINING PROTEIN"/>
    <property type="match status" value="1"/>
</dbReference>
<feature type="region of interest" description="Disordered" evidence="1">
    <location>
        <begin position="43"/>
        <end position="70"/>
    </location>
</feature>
<proteinExistence type="predicted"/>
<gene>
    <name evidence="2" type="ORF">P153DRAFT_400560</name>
</gene>
<accession>A0A6A6A1L2</accession>
<dbReference type="InterPro" id="IPR038883">
    <property type="entry name" value="AN11006-like"/>
</dbReference>
<dbReference type="OrthoDB" id="3801343at2759"/>
<organism evidence="2 3">
    <name type="scientific">Dothidotthia symphoricarpi CBS 119687</name>
    <dbReference type="NCBI Taxonomy" id="1392245"/>
    <lineage>
        <taxon>Eukaryota</taxon>
        <taxon>Fungi</taxon>
        <taxon>Dikarya</taxon>
        <taxon>Ascomycota</taxon>
        <taxon>Pezizomycotina</taxon>
        <taxon>Dothideomycetes</taxon>
        <taxon>Pleosporomycetidae</taxon>
        <taxon>Pleosporales</taxon>
        <taxon>Dothidotthiaceae</taxon>
        <taxon>Dothidotthia</taxon>
    </lineage>
</organism>
<dbReference type="GeneID" id="54412269"/>
<protein>
    <submittedName>
        <fullName evidence="2">Uncharacterized protein</fullName>
    </submittedName>
</protein>
<name>A0A6A6A1L2_9PLEO</name>
<feature type="region of interest" description="Disordered" evidence="1">
    <location>
        <begin position="117"/>
        <end position="136"/>
    </location>
</feature>
<dbReference type="AlphaFoldDB" id="A0A6A6A1L2"/>
<evidence type="ECO:0000256" key="1">
    <source>
        <dbReference type="SAM" id="MobiDB-lite"/>
    </source>
</evidence>